<proteinExistence type="predicted"/>
<dbReference type="InParanoid" id="A0A165AJE1"/>
<feature type="compositionally biased region" description="Polar residues" evidence="1">
    <location>
        <begin position="142"/>
        <end position="160"/>
    </location>
</feature>
<gene>
    <name evidence="3" type="ORF">L228DRAFT_269880</name>
</gene>
<feature type="compositionally biased region" description="Polar residues" evidence="1">
    <location>
        <begin position="1"/>
        <end position="10"/>
    </location>
</feature>
<protein>
    <submittedName>
        <fullName evidence="3">Uncharacterized protein</fullName>
    </submittedName>
</protein>
<feature type="compositionally biased region" description="Polar residues" evidence="1">
    <location>
        <begin position="96"/>
        <end position="111"/>
    </location>
</feature>
<dbReference type="AlphaFoldDB" id="A0A165AJE1"/>
<evidence type="ECO:0000256" key="2">
    <source>
        <dbReference type="SAM" id="Phobius"/>
    </source>
</evidence>
<feature type="transmembrane region" description="Helical" evidence="2">
    <location>
        <begin position="372"/>
        <end position="398"/>
    </location>
</feature>
<dbReference type="RefSeq" id="XP_018186132.1">
    <property type="nucleotide sequence ID" value="XM_018335328.1"/>
</dbReference>
<keyword evidence="4" id="KW-1185">Reference proteome</keyword>
<evidence type="ECO:0000256" key="1">
    <source>
        <dbReference type="SAM" id="MobiDB-lite"/>
    </source>
</evidence>
<keyword evidence="2" id="KW-0472">Membrane</keyword>
<dbReference type="GeneID" id="28900465"/>
<feature type="compositionally biased region" description="Low complexity" evidence="1">
    <location>
        <begin position="210"/>
        <end position="233"/>
    </location>
</feature>
<keyword evidence="2" id="KW-0812">Transmembrane</keyword>
<accession>A0A165AJE1</accession>
<dbReference type="Proteomes" id="UP000076632">
    <property type="component" value="Unassembled WGS sequence"/>
</dbReference>
<evidence type="ECO:0000313" key="4">
    <source>
        <dbReference type="Proteomes" id="UP000076632"/>
    </source>
</evidence>
<feature type="compositionally biased region" description="Polar residues" evidence="1">
    <location>
        <begin position="54"/>
        <end position="89"/>
    </location>
</feature>
<feature type="region of interest" description="Disordered" evidence="1">
    <location>
        <begin position="1"/>
        <end position="254"/>
    </location>
</feature>
<feature type="compositionally biased region" description="Polar residues" evidence="1">
    <location>
        <begin position="238"/>
        <end position="252"/>
    </location>
</feature>
<feature type="transmembrane region" description="Helical" evidence="2">
    <location>
        <begin position="327"/>
        <end position="352"/>
    </location>
</feature>
<dbReference type="EMBL" id="KV407462">
    <property type="protein sequence ID" value="KZF20577.1"/>
    <property type="molecule type" value="Genomic_DNA"/>
</dbReference>
<keyword evidence="2" id="KW-1133">Transmembrane helix</keyword>
<evidence type="ECO:0000313" key="3">
    <source>
        <dbReference type="EMBL" id="KZF20577.1"/>
    </source>
</evidence>
<sequence length="401" mass="43097">METPLIQSPSIPRPRHPQLGGGENDNESSAPAAPHNTPNSASTSTTSTPLQDIPPQNSNPTSTFLGSPISSPSRDTARNSSFSFDSAPSTPLLGPSGQSTNGISYRTSSGQPLPPTPPKDNRDDDSNSEGSDSDESTIIAVGTNTDGSGRSRRATVTETSPRAARSGTGISGSGIVRRNTVPRRSPNSNNISFRINRARLVGSGRLTVNPSPGSSISSRRQSPLQSPRLSLESRSQHRNQGPGTSTTGNNVTGAFGRSREENIMAGLHALGYRDDGPNGPRLNTSGNYVEEDNENASNVNINDYYRPQRTRRSCVQMLYRNRDPLGIIDQIIVGSVAAILAICLVYSYNYHIGGRVIAGRYSWPYWRLSDTIGFGCLLLFWEGFGRGLMTVLVIILMYMGI</sequence>
<reference evidence="3 4" key="1">
    <citation type="journal article" date="2016" name="Fungal Biol.">
        <title>The genome of Xylona heveae provides a window into fungal endophytism.</title>
        <authorList>
            <person name="Gazis R."/>
            <person name="Kuo A."/>
            <person name="Riley R."/>
            <person name="LaButti K."/>
            <person name="Lipzen A."/>
            <person name="Lin J."/>
            <person name="Amirebrahimi M."/>
            <person name="Hesse C.N."/>
            <person name="Spatafora J.W."/>
            <person name="Henrissat B."/>
            <person name="Hainaut M."/>
            <person name="Grigoriev I.V."/>
            <person name="Hibbett D.S."/>
        </authorList>
    </citation>
    <scope>NUCLEOTIDE SEQUENCE [LARGE SCALE GENOMIC DNA]</scope>
    <source>
        <strain evidence="3 4">TC161</strain>
    </source>
</reference>
<name>A0A165AJE1_XYLHT</name>
<organism evidence="3 4">
    <name type="scientific">Xylona heveae (strain CBS 132557 / TC161)</name>
    <dbReference type="NCBI Taxonomy" id="1328760"/>
    <lineage>
        <taxon>Eukaryota</taxon>
        <taxon>Fungi</taxon>
        <taxon>Dikarya</taxon>
        <taxon>Ascomycota</taxon>
        <taxon>Pezizomycotina</taxon>
        <taxon>Xylonomycetes</taxon>
        <taxon>Xylonales</taxon>
        <taxon>Xylonaceae</taxon>
        <taxon>Xylona</taxon>
    </lineage>
</organism>